<evidence type="ECO:0000313" key="2">
    <source>
        <dbReference type="EMBL" id="KEQ91376.1"/>
    </source>
</evidence>
<dbReference type="GeneID" id="25368647"/>
<dbReference type="AlphaFoldDB" id="A0A074YWW7"/>
<dbReference type="HOGENOM" id="CLU_1503182_0_0_1"/>
<gene>
    <name evidence="2" type="ORF">AUEXF2481DRAFT_500854</name>
</gene>
<dbReference type="InParanoid" id="A0A074YWW7"/>
<feature type="compositionally biased region" description="Basic and acidic residues" evidence="1">
    <location>
        <begin position="1"/>
        <end position="11"/>
    </location>
</feature>
<name>A0A074YWW7_AURSE</name>
<sequence>MFDARRFRDDTTPNDPSACVERLRKDAPASGRNTARDCKGTDNAKHPAAGTNQHAAALVVDCASSTLTKLAWNFSIGGSIRSSSRVHGKRTRAGTKQCHNTATWTRKRRCRSGGIIAAMCRKDWLLLAGVVFSRQRMTAVVQRLTVEGAVQGARLTTRVQCKDETERAKNRYDKCRSRA</sequence>
<dbReference type="RefSeq" id="XP_013339882.1">
    <property type="nucleotide sequence ID" value="XM_013484428.1"/>
</dbReference>
<evidence type="ECO:0000313" key="3">
    <source>
        <dbReference type="Proteomes" id="UP000030641"/>
    </source>
</evidence>
<protein>
    <submittedName>
        <fullName evidence="2">Uncharacterized protein</fullName>
    </submittedName>
</protein>
<proteinExistence type="predicted"/>
<feature type="compositionally biased region" description="Basic and acidic residues" evidence="1">
    <location>
        <begin position="34"/>
        <end position="45"/>
    </location>
</feature>
<dbReference type="EMBL" id="KL584779">
    <property type="protein sequence ID" value="KEQ91376.1"/>
    <property type="molecule type" value="Genomic_DNA"/>
</dbReference>
<feature type="region of interest" description="Disordered" evidence="1">
    <location>
        <begin position="1"/>
        <end position="49"/>
    </location>
</feature>
<dbReference type="OrthoDB" id="10487110at2759"/>
<reference evidence="2 3" key="1">
    <citation type="journal article" date="2014" name="BMC Genomics">
        <title>Genome sequencing of four Aureobasidium pullulans varieties: biotechnological potential, stress tolerance, and description of new species.</title>
        <authorList>
            <person name="Gostin Ar C."/>
            <person name="Ohm R.A."/>
            <person name="Kogej T."/>
            <person name="Sonjak S."/>
            <person name="Turk M."/>
            <person name="Zajc J."/>
            <person name="Zalar P."/>
            <person name="Grube M."/>
            <person name="Sun H."/>
            <person name="Han J."/>
            <person name="Sharma A."/>
            <person name="Chiniquy J."/>
            <person name="Ngan C.Y."/>
            <person name="Lipzen A."/>
            <person name="Barry K."/>
            <person name="Grigoriev I.V."/>
            <person name="Gunde-Cimerman N."/>
        </authorList>
    </citation>
    <scope>NUCLEOTIDE SEQUENCE [LARGE SCALE GENOMIC DNA]</scope>
    <source>
        <strain evidence="2 3">EXF-2481</strain>
    </source>
</reference>
<organism evidence="2 3">
    <name type="scientific">Aureobasidium subglaciale (strain EXF-2481)</name>
    <name type="common">Aureobasidium pullulans var. subglaciale</name>
    <dbReference type="NCBI Taxonomy" id="1043005"/>
    <lineage>
        <taxon>Eukaryota</taxon>
        <taxon>Fungi</taxon>
        <taxon>Dikarya</taxon>
        <taxon>Ascomycota</taxon>
        <taxon>Pezizomycotina</taxon>
        <taxon>Dothideomycetes</taxon>
        <taxon>Dothideomycetidae</taxon>
        <taxon>Dothideales</taxon>
        <taxon>Saccotheciaceae</taxon>
        <taxon>Aureobasidium</taxon>
    </lineage>
</organism>
<keyword evidence="3" id="KW-1185">Reference proteome</keyword>
<dbReference type="Proteomes" id="UP000030641">
    <property type="component" value="Unassembled WGS sequence"/>
</dbReference>
<accession>A0A074YWW7</accession>
<evidence type="ECO:0000256" key="1">
    <source>
        <dbReference type="SAM" id="MobiDB-lite"/>
    </source>
</evidence>